<evidence type="ECO:0000256" key="4">
    <source>
        <dbReference type="ARBA" id="ARBA00023125"/>
    </source>
</evidence>
<dbReference type="Gene3D" id="1.10.8.430">
    <property type="entry name" value="Helical domain of apoptotic protease-activating factors"/>
    <property type="match status" value="1"/>
</dbReference>
<evidence type="ECO:0000256" key="2">
    <source>
        <dbReference type="ARBA" id="ARBA00023012"/>
    </source>
</evidence>
<gene>
    <name evidence="9" type="primary">afsR_7</name>
    <name evidence="9" type="ORF">SRB5_33380</name>
</gene>
<reference evidence="9 10" key="1">
    <citation type="submission" date="2019-10" db="EMBL/GenBank/DDBJ databases">
        <title>Streptomyces smaragdinus sp. nov. and Streptomyces fabii sp. nov., isolated from the gut of fungus growing-termite Macrotermes natalensis.</title>
        <authorList>
            <person name="Schwitalla J."/>
            <person name="Benndorf R."/>
            <person name="Martin K."/>
            <person name="De Beer W."/>
            <person name="Kaster A.-K."/>
            <person name="Vollmers J."/>
            <person name="Poulsen M."/>
            <person name="Beemelmanns C."/>
        </authorList>
    </citation>
    <scope>NUCLEOTIDE SEQUENCE [LARGE SCALE GENOMIC DNA]</scope>
    <source>
        <strain evidence="9 10">RB5</strain>
    </source>
</reference>
<name>A0A7K0CI91_9ACTN</name>
<keyword evidence="3" id="KW-0805">Transcription regulation</keyword>
<dbReference type="InterPro" id="IPR011990">
    <property type="entry name" value="TPR-like_helical_dom_sf"/>
</dbReference>
<dbReference type="AlphaFoldDB" id="A0A7K0CI91"/>
<dbReference type="InterPro" id="IPR005158">
    <property type="entry name" value="BTAD"/>
</dbReference>
<dbReference type="Gene3D" id="1.10.10.10">
    <property type="entry name" value="Winged helix-like DNA-binding domain superfamily/Winged helix DNA-binding domain"/>
    <property type="match status" value="1"/>
</dbReference>
<dbReference type="SUPFAM" id="SSF48452">
    <property type="entry name" value="TPR-like"/>
    <property type="match status" value="3"/>
</dbReference>
<dbReference type="InterPro" id="IPR051677">
    <property type="entry name" value="AfsR-DnrI-RedD_regulator"/>
</dbReference>
<organism evidence="9 10">
    <name type="scientific">Streptomyces smaragdinus</name>
    <dbReference type="NCBI Taxonomy" id="2585196"/>
    <lineage>
        <taxon>Bacteria</taxon>
        <taxon>Bacillati</taxon>
        <taxon>Actinomycetota</taxon>
        <taxon>Actinomycetes</taxon>
        <taxon>Kitasatosporales</taxon>
        <taxon>Streptomycetaceae</taxon>
        <taxon>Streptomyces</taxon>
    </lineage>
</organism>
<evidence type="ECO:0000256" key="3">
    <source>
        <dbReference type="ARBA" id="ARBA00023015"/>
    </source>
</evidence>
<dbReference type="SUPFAM" id="SSF52540">
    <property type="entry name" value="P-loop containing nucleoside triphosphate hydrolases"/>
    <property type="match status" value="1"/>
</dbReference>
<evidence type="ECO:0000256" key="1">
    <source>
        <dbReference type="ARBA" id="ARBA00005820"/>
    </source>
</evidence>
<dbReference type="PROSITE" id="PS50005">
    <property type="entry name" value="TPR"/>
    <property type="match status" value="1"/>
</dbReference>
<evidence type="ECO:0000256" key="6">
    <source>
        <dbReference type="PROSITE-ProRule" id="PRU00339"/>
    </source>
</evidence>
<dbReference type="Gene3D" id="1.25.40.10">
    <property type="entry name" value="Tetratricopeptide repeat domain"/>
    <property type="match status" value="4"/>
</dbReference>
<feature type="domain" description="OmpR/PhoB-type" evidence="8">
    <location>
        <begin position="1"/>
        <end position="91"/>
    </location>
</feature>
<proteinExistence type="inferred from homology"/>
<evidence type="ECO:0000313" key="9">
    <source>
        <dbReference type="EMBL" id="MQY13195.1"/>
    </source>
</evidence>
<keyword evidence="6" id="KW-0802">TPR repeat</keyword>
<dbReference type="SMART" id="SM00028">
    <property type="entry name" value="TPR"/>
    <property type="match status" value="6"/>
</dbReference>
<dbReference type="EMBL" id="WEGJ01000011">
    <property type="protein sequence ID" value="MQY13195.1"/>
    <property type="molecule type" value="Genomic_DNA"/>
</dbReference>
<dbReference type="Proteomes" id="UP000466345">
    <property type="component" value="Unassembled WGS sequence"/>
</dbReference>
<evidence type="ECO:0000259" key="8">
    <source>
        <dbReference type="PROSITE" id="PS51755"/>
    </source>
</evidence>
<dbReference type="GO" id="GO:0006355">
    <property type="term" value="P:regulation of DNA-templated transcription"/>
    <property type="evidence" value="ECO:0007669"/>
    <property type="project" value="InterPro"/>
</dbReference>
<dbReference type="GO" id="GO:0000160">
    <property type="term" value="P:phosphorelay signal transduction system"/>
    <property type="evidence" value="ECO:0007669"/>
    <property type="project" value="UniProtKB-KW"/>
</dbReference>
<feature type="repeat" description="TPR" evidence="6">
    <location>
        <begin position="798"/>
        <end position="831"/>
    </location>
</feature>
<dbReference type="GO" id="GO:0003677">
    <property type="term" value="F:DNA binding"/>
    <property type="evidence" value="ECO:0007669"/>
    <property type="project" value="UniProtKB-UniRule"/>
</dbReference>
<dbReference type="SMART" id="SM01043">
    <property type="entry name" value="BTAD"/>
    <property type="match status" value="1"/>
</dbReference>
<dbReference type="InterPro" id="IPR001867">
    <property type="entry name" value="OmpR/PhoB-type_DNA-bd"/>
</dbReference>
<dbReference type="InterPro" id="IPR042197">
    <property type="entry name" value="Apaf_helical"/>
</dbReference>
<evidence type="ECO:0000256" key="5">
    <source>
        <dbReference type="ARBA" id="ARBA00023163"/>
    </source>
</evidence>
<comment type="similarity">
    <text evidence="1">Belongs to the AfsR/DnrI/RedD regulatory family.</text>
</comment>
<dbReference type="PRINTS" id="PR00364">
    <property type="entry name" value="DISEASERSIST"/>
</dbReference>
<evidence type="ECO:0000313" key="10">
    <source>
        <dbReference type="Proteomes" id="UP000466345"/>
    </source>
</evidence>
<dbReference type="InterPro" id="IPR016032">
    <property type="entry name" value="Sig_transdc_resp-reg_C-effctor"/>
</dbReference>
<dbReference type="GO" id="GO:0043531">
    <property type="term" value="F:ADP binding"/>
    <property type="evidence" value="ECO:0007669"/>
    <property type="project" value="InterPro"/>
</dbReference>
<protein>
    <submittedName>
        <fullName evidence="9">Regulatory protein AfsR</fullName>
    </submittedName>
</protein>
<dbReference type="RefSeq" id="WP_153452780.1">
    <property type="nucleotide sequence ID" value="NZ_WEGJ01000011.1"/>
</dbReference>
<dbReference type="SUPFAM" id="SSF46894">
    <property type="entry name" value="C-terminal effector domain of the bipartite response regulators"/>
    <property type="match status" value="1"/>
</dbReference>
<keyword evidence="10" id="KW-1185">Reference proteome</keyword>
<dbReference type="PANTHER" id="PTHR35807">
    <property type="entry name" value="TRANSCRIPTIONAL REGULATOR REDD-RELATED"/>
    <property type="match status" value="1"/>
</dbReference>
<keyword evidence="4 7" id="KW-0238">DNA-binding</keyword>
<keyword evidence="2" id="KW-0902">Two-component regulatory system</keyword>
<dbReference type="InterPro" id="IPR019734">
    <property type="entry name" value="TPR_rpt"/>
</dbReference>
<dbReference type="Pfam" id="PF13424">
    <property type="entry name" value="TPR_12"/>
    <property type="match status" value="1"/>
</dbReference>
<keyword evidence="5" id="KW-0804">Transcription</keyword>
<comment type="caution">
    <text evidence="9">The sequence shown here is derived from an EMBL/GenBank/DDBJ whole genome shotgun (WGS) entry which is preliminary data.</text>
</comment>
<feature type="DNA-binding region" description="OmpR/PhoB-type" evidence="7">
    <location>
        <begin position="1"/>
        <end position="91"/>
    </location>
</feature>
<sequence>MRFRILGRLDVFDGTRWLQLSAAKQRALLARLIVNNGRFVSSDALISELWGEQVPDSAAKSLQVYVHRLRRGLGDAGVGLRTRPGGYELDVAPGDTDADRFRTLAESGRAALEEGRAERAVGLLAQALSLWRGPALCDVPPGPVIRTEAARLAECRLTVWEGLADAKLAAGRSAELATELGALVAEHPLREPLWARLMLALHRSGRRSDALQAYVRARRVLVTELGVEPGEELQRVHAQVLGTSRTARRAAPCQLPAGVPDFVGRREPLAAVQQALTAETRVPRVVVVTGVAGAGKSAFAVHAAHLLRAAFPDGQLHTDLRTGDNRAADPCDALASLLKSLGTTATAIPDGLHERARRYRAELADRRTLVLLDNARGERQVRPLLPGTGGSAVIVTSRAGLAGLEGAVRIDLGLLGDGEALELLARAVGDDRPRRDPAAAARIAARCGNLPLALRIAGARLATRRHLSLPRLADALDDEHRRLDELVAGDLEVRASVSQSYETLDDGARRALRLLGLLDTPAVPGWVAGALLDRPSPRAERALDTLVDAHLVEVTGPGSPDGEPRYRLHDLVRLFARERAAAEESAEERRAAVGRVYAAYLDLARSAEAALGSGLGSPAHLPQPRPWRAGDDRFASPTGPLQWLEAERATLCALVRQASAAGDGQDAAVAWRLASSLAGYFETAAHFDDWRDTHETALAAARSAKDTLGTAVLHRTLGELNTVQDRYADAVTSFRQSLAAYGRLPSPRGGRRPDPGEAAAAAGLGMLLRVRGQYGAAVSCLRRAVGTATAAGHTRAEAYARCGLGSLQLERGEPEAARKEFERALALSRKDGHPRGVATAERYLGLVALAEGRLDTARERVVRSRELCAEYGNRIGEVHALHWLGHILDAQGESAAGERMIDESLAAYRRFGEHFGEALALRSRADLLLHTGRADAALEAVRQALAVWSRLASPYWTSRTFDLLAQVQAASGDLRGKHAAARAQRRAVALRASAGLSPGLAASRTPEGRSLGGHLTLAAAEVRRVPVRT</sequence>
<accession>A0A7K0CI91</accession>
<dbReference type="PANTHER" id="PTHR35807:SF1">
    <property type="entry name" value="TRANSCRIPTIONAL REGULATOR REDD"/>
    <property type="match status" value="1"/>
</dbReference>
<dbReference type="SMART" id="SM00862">
    <property type="entry name" value="Trans_reg_C"/>
    <property type="match status" value="1"/>
</dbReference>
<dbReference type="CDD" id="cd15831">
    <property type="entry name" value="BTAD"/>
    <property type="match status" value="1"/>
</dbReference>
<dbReference type="InterPro" id="IPR027417">
    <property type="entry name" value="P-loop_NTPase"/>
</dbReference>
<dbReference type="OrthoDB" id="7628974at2"/>
<evidence type="ECO:0000256" key="7">
    <source>
        <dbReference type="PROSITE-ProRule" id="PRU01091"/>
    </source>
</evidence>
<dbReference type="Pfam" id="PF00486">
    <property type="entry name" value="Trans_reg_C"/>
    <property type="match status" value="1"/>
</dbReference>
<dbReference type="Pfam" id="PF03704">
    <property type="entry name" value="BTAD"/>
    <property type="match status" value="1"/>
</dbReference>
<dbReference type="PROSITE" id="PS51755">
    <property type="entry name" value="OMPR_PHOB"/>
    <property type="match status" value="1"/>
</dbReference>
<dbReference type="InterPro" id="IPR036388">
    <property type="entry name" value="WH-like_DNA-bd_sf"/>
</dbReference>